<evidence type="ECO:0000313" key="3">
    <source>
        <dbReference type="EMBL" id="MBN8659582.1"/>
    </source>
</evidence>
<organism evidence="3 4">
    <name type="scientific">Candidatus Obscuribacter phosphatis</name>
    <dbReference type="NCBI Taxonomy" id="1906157"/>
    <lineage>
        <taxon>Bacteria</taxon>
        <taxon>Bacillati</taxon>
        <taxon>Candidatus Melainabacteria</taxon>
        <taxon>Candidatus Obscuribacterales</taxon>
        <taxon>Candidatus Obscuribacteraceae</taxon>
        <taxon>Candidatus Obscuribacter</taxon>
    </lineage>
</organism>
<feature type="signal peptide" evidence="1">
    <location>
        <begin position="1"/>
        <end position="20"/>
    </location>
</feature>
<accession>A0A8J7PKM2</accession>
<sequence length="288" mass="31665">MRFPQISILFLALGASVVFALPGFSADSDETTLRKQAEDYAKAFSAGDFQAVANCWATDGTFTDADGNRYSGRDSIARYFKEILSGPQHPSLQVKIDKIRQLNDSVAVEEGTTVADNLSEQNYLAVHVKRDGQWVMLDVMETNSNAKAKLSDLSWLIGDWKAEGKDNLMEVKVKELESKFLSVSYLLNGKLVAEEKVGINPKNGLLSSWMFSANGGVGTAYWVREGRLWTKMAESYEVSGLKSGAVYNLEVLSPDSFVWNSSSRYIAGNRLADGKAVQMVRCAKGEGK</sequence>
<dbReference type="NCBIfam" id="TIGR02246">
    <property type="entry name" value="SgcJ/EcaC family oxidoreductase"/>
    <property type="match status" value="1"/>
</dbReference>
<dbReference type="AlphaFoldDB" id="A0A8J7PKM2"/>
<protein>
    <submittedName>
        <fullName evidence="3">SgcJ/EcaC family oxidoreductase</fullName>
    </submittedName>
</protein>
<dbReference type="Proteomes" id="UP000664277">
    <property type="component" value="Unassembled WGS sequence"/>
</dbReference>
<gene>
    <name evidence="3" type="ORF">J0M35_04420</name>
</gene>
<evidence type="ECO:0000259" key="2">
    <source>
        <dbReference type="Pfam" id="PF14534"/>
    </source>
</evidence>
<dbReference type="Pfam" id="PF14534">
    <property type="entry name" value="DUF4440"/>
    <property type="match status" value="1"/>
</dbReference>
<feature type="chain" id="PRO_5035253038" evidence="1">
    <location>
        <begin position="21"/>
        <end position="288"/>
    </location>
</feature>
<name>A0A8J7PKM2_9BACT</name>
<feature type="domain" description="DUF4440" evidence="2">
    <location>
        <begin position="33"/>
        <end position="136"/>
    </location>
</feature>
<dbReference type="SUPFAM" id="SSF54427">
    <property type="entry name" value="NTF2-like"/>
    <property type="match status" value="1"/>
</dbReference>
<dbReference type="Gene3D" id="3.10.450.50">
    <property type="match status" value="1"/>
</dbReference>
<keyword evidence="1" id="KW-0732">Signal</keyword>
<dbReference type="InterPro" id="IPR011944">
    <property type="entry name" value="Steroid_delta5-4_isomerase"/>
</dbReference>
<dbReference type="InterPro" id="IPR032710">
    <property type="entry name" value="NTF2-like_dom_sf"/>
</dbReference>
<evidence type="ECO:0000256" key="1">
    <source>
        <dbReference type="SAM" id="SignalP"/>
    </source>
</evidence>
<comment type="caution">
    <text evidence="3">The sequence shown here is derived from an EMBL/GenBank/DDBJ whole genome shotgun (WGS) entry which is preliminary data.</text>
</comment>
<dbReference type="EMBL" id="JAFLCK010000004">
    <property type="protein sequence ID" value="MBN8659582.1"/>
    <property type="molecule type" value="Genomic_DNA"/>
</dbReference>
<dbReference type="InterPro" id="IPR027843">
    <property type="entry name" value="DUF4440"/>
</dbReference>
<reference evidence="3" key="1">
    <citation type="submission" date="2021-02" db="EMBL/GenBank/DDBJ databases">
        <title>Genome-Resolved Metagenomics of a Microbial Community Performing Photosynthetic Biological Nutrient Removal.</title>
        <authorList>
            <person name="Mcdaniel E.A."/>
        </authorList>
    </citation>
    <scope>NUCLEOTIDE SEQUENCE</scope>
    <source>
        <strain evidence="3">UWPOB_OBS1</strain>
    </source>
</reference>
<proteinExistence type="predicted"/>
<evidence type="ECO:0000313" key="4">
    <source>
        <dbReference type="Proteomes" id="UP000664277"/>
    </source>
</evidence>